<dbReference type="EMBL" id="JABSTQ010009171">
    <property type="protein sequence ID" value="KAG0432157.1"/>
    <property type="molecule type" value="Genomic_DNA"/>
</dbReference>
<keyword evidence="2" id="KW-1185">Reference proteome</keyword>
<protein>
    <submittedName>
        <fullName evidence="1">Uncharacterized protein</fullName>
    </submittedName>
</protein>
<organism evidence="1 2">
    <name type="scientific">Ixodes persulcatus</name>
    <name type="common">Taiga tick</name>
    <dbReference type="NCBI Taxonomy" id="34615"/>
    <lineage>
        <taxon>Eukaryota</taxon>
        <taxon>Metazoa</taxon>
        <taxon>Ecdysozoa</taxon>
        <taxon>Arthropoda</taxon>
        <taxon>Chelicerata</taxon>
        <taxon>Arachnida</taxon>
        <taxon>Acari</taxon>
        <taxon>Parasitiformes</taxon>
        <taxon>Ixodida</taxon>
        <taxon>Ixodoidea</taxon>
        <taxon>Ixodidae</taxon>
        <taxon>Ixodinae</taxon>
        <taxon>Ixodes</taxon>
    </lineage>
</organism>
<comment type="caution">
    <text evidence="1">The sequence shown here is derived from an EMBL/GenBank/DDBJ whole genome shotgun (WGS) entry which is preliminary data.</text>
</comment>
<accession>A0AC60QDS3</accession>
<proteinExistence type="predicted"/>
<name>A0AC60QDS3_IXOPE</name>
<evidence type="ECO:0000313" key="2">
    <source>
        <dbReference type="Proteomes" id="UP000805193"/>
    </source>
</evidence>
<sequence>MKLAVYESIVQKLQTLSRLNRHDELKSTFPDIPEITLRSIVTFEVQRKTKRSYHRHSTPPSLAKHHQHYLECVRQNAPPGILVRYADDLGVSPALLARLVVIKHYETDEGPPQKQMVSQMMKDTTTIEDGRLSVEVFLCIVADDEYGPLADALRHNIGLEHEVYLKEQLGALGVAFVDEEVLRERGYDKTPDVKLEVPVVVDGTVVNWIESKALFGDPESHKGYMRDQYQSYWNRFGRGLVIYWYGYVDELATGDVVLLRDRMPTDVVQMAAVCGFT</sequence>
<evidence type="ECO:0000313" key="1">
    <source>
        <dbReference type="EMBL" id="KAG0432157.1"/>
    </source>
</evidence>
<dbReference type="Proteomes" id="UP000805193">
    <property type="component" value="Unassembled WGS sequence"/>
</dbReference>
<gene>
    <name evidence="1" type="ORF">HPB47_021101</name>
</gene>
<reference evidence="1 2" key="1">
    <citation type="journal article" date="2020" name="Cell">
        <title>Large-Scale Comparative Analyses of Tick Genomes Elucidate Their Genetic Diversity and Vector Capacities.</title>
        <authorList>
            <consortium name="Tick Genome and Microbiome Consortium (TIGMIC)"/>
            <person name="Jia N."/>
            <person name="Wang J."/>
            <person name="Shi W."/>
            <person name="Du L."/>
            <person name="Sun Y."/>
            <person name="Zhan W."/>
            <person name="Jiang J.F."/>
            <person name="Wang Q."/>
            <person name="Zhang B."/>
            <person name="Ji P."/>
            <person name="Bell-Sakyi L."/>
            <person name="Cui X.M."/>
            <person name="Yuan T.T."/>
            <person name="Jiang B.G."/>
            <person name="Yang W.F."/>
            <person name="Lam T.T."/>
            <person name="Chang Q.C."/>
            <person name="Ding S.J."/>
            <person name="Wang X.J."/>
            <person name="Zhu J.G."/>
            <person name="Ruan X.D."/>
            <person name="Zhao L."/>
            <person name="Wei J.T."/>
            <person name="Ye R.Z."/>
            <person name="Que T.C."/>
            <person name="Du C.H."/>
            <person name="Zhou Y.H."/>
            <person name="Cheng J.X."/>
            <person name="Dai P.F."/>
            <person name="Guo W.B."/>
            <person name="Han X.H."/>
            <person name="Huang E.J."/>
            <person name="Li L.F."/>
            <person name="Wei W."/>
            <person name="Gao Y.C."/>
            <person name="Liu J.Z."/>
            <person name="Shao H.Z."/>
            <person name="Wang X."/>
            <person name="Wang C.C."/>
            <person name="Yang T.C."/>
            <person name="Huo Q.B."/>
            <person name="Li W."/>
            <person name="Chen H.Y."/>
            <person name="Chen S.E."/>
            <person name="Zhou L.G."/>
            <person name="Ni X.B."/>
            <person name="Tian J.H."/>
            <person name="Sheng Y."/>
            <person name="Liu T."/>
            <person name="Pan Y.S."/>
            <person name="Xia L.Y."/>
            <person name="Li J."/>
            <person name="Zhao F."/>
            <person name="Cao W.C."/>
        </authorList>
    </citation>
    <scope>NUCLEOTIDE SEQUENCE [LARGE SCALE GENOMIC DNA]</scope>
    <source>
        <strain evidence="1">Iper-2018</strain>
    </source>
</reference>